<dbReference type="AlphaFoldDB" id="A0A7J6F414"/>
<dbReference type="CDD" id="cd00200">
    <property type="entry name" value="WD40"/>
    <property type="match status" value="1"/>
</dbReference>
<feature type="repeat" description="WD" evidence="15">
    <location>
        <begin position="11"/>
        <end position="52"/>
    </location>
</feature>
<dbReference type="GO" id="GO:0030126">
    <property type="term" value="C:COPI vesicle coat"/>
    <property type="evidence" value="ECO:0007669"/>
    <property type="project" value="TreeGrafter"/>
</dbReference>
<dbReference type="PANTHER" id="PTHR19876:SF68">
    <property type="entry name" value="COATOMER SUBUNIT BETA'-2"/>
    <property type="match status" value="1"/>
</dbReference>
<dbReference type="GO" id="GO:0006886">
    <property type="term" value="P:intracellular protein transport"/>
    <property type="evidence" value="ECO:0007669"/>
    <property type="project" value="InterPro"/>
</dbReference>
<evidence type="ECO:0000256" key="3">
    <source>
        <dbReference type="ARBA" id="ARBA00010844"/>
    </source>
</evidence>
<dbReference type="InterPro" id="IPR016453">
    <property type="entry name" value="COPB2"/>
</dbReference>
<dbReference type="GO" id="GO:0000139">
    <property type="term" value="C:Golgi membrane"/>
    <property type="evidence" value="ECO:0007669"/>
    <property type="project" value="UniProtKB-SubCell"/>
</dbReference>
<dbReference type="EMBL" id="JAATIP010000159">
    <property type="protein sequence ID" value="KAF4365462.1"/>
    <property type="molecule type" value="Genomic_DNA"/>
</dbReference>
<evidence type="ECO:0000256" key="9">
    <source>
        <dbReference type="ARBA" id="ARBA00022892"/>
    </source>
</evidence>
<dbReference type="InterPro" id="IPR020472">
    <property type="entry name" value="WD40_PAC1"/>
</dbReference>
<evidence type="ECO:0000256" key="1">
    <source>
        <dbReference type="ARBA" id="ARBA00004255"/>
    </source>
</evidence>
<accession>A0A7J6F414</accession>
<feature type="domain" description="COPA/B TPR" evidence="18">
    <location>
        <begin position="659"/>
        <end position="734"/>
    </location>
</feature>
<keyword evidence="6" id="KW-0963">Cytoplasm</keyword>
<feature type="region of interest" description="Disordered" evidence="16">
    <location>
        <begin position="964"/>
        <end position="1030"/>
    </location>
</feature>
<dbReference type="GO" id="GO:0006888">
    <property type="term" value="P:endoplasmic reticulum to Golgi vesicle-mediated transport"/>
    <property type="evidence" value="ECO:0007669"/>
    <property type="project" value="TreeGrafter"/>
</dbReference>
<evidence type="ECO:0000313" key="19">
    <source>
        <dbReference type="EMBL" id="KAF4365462.1"/>
    </source>
</evidence>
<evidence type="ECO:0000256" key="7">
    <source>
        <dbReference type="ARBA" id="ARBA00022574"/>
    </source>
</evidence>
<dbReference type="Pfam" id="PF00400">
    <property type="entry name" value="WD40"/>
    <property type="match status" value="6"/>
</dbReference>
<evidence type="ECO:0000256" key="16">
    <source>
        <dbReference type="SAM" id="MobiDB-lite"/>
    </source>
</evidence>
<evidence type="ECO:0000256" key="5">
    <source>
        <dbReference type="ARBA" id="ARBA00022448"/>
    </source>
</evidence>
<feature type="repeat" description="WD" evidence="15">
    <location>
        <begin position="138"/>
        <end position="180"/>
    </location>
</feature>
<evidence type="ECO:0000256" key="13">
    <source>
        <dbReference type="ARBA" id="ARBA00023329"/>
    </source>
</evidence>
<sequence>MPLRLDIKRKFIQRTERVKSVDLHPTEPWLLASLYSGTVYIWNYQSQTMVTSFEVSELPVRSAKFIARKQWIVAGADDMSIRVYNYNTMDKVKLFEAHADYIRCVAVHPTLPYVLSSSDDMLIKLWDWERGWMCNQIFEGHNHYVMQITFNPKDTNTFASASLDRTIKVWNLGSPEPNFTLEGHLKGVNCVDYFTGGDKPFLISGSDDQTAKASWQNCNLSPWEQTLEGHTHNISAVCFHPELPIIMTGSEDGTVRIWHATTYRLENTLNYGLERVWAIGYMKGSRRIVFGYDEGAIMVKIGREEPVASMDNGGKIIWAKHNEVQIVNIKSVGNTEVADGERLPLAVKELGTCDLYPQSLKHNPNGRFVVVCGDGEYIIYTALAWRNRSFGSALEFAWSSEGEYAVRESTTRIKLFSKTFQEKKSIRPTFLCEHVYGGTLLAMCSNDFICFYDWIECRLIRRIDVNVKNVYWADSGDLVAIVSDSSFYVLKYNCLEVGVPHLTKWSIWQRDVVSSYFDSGSSVDEQGVEDAFELLHEVNDRARTGIWVGDCFIYTNSSWRLNYCVGGEVTTLFHLDRPMYLLGYLANQSRVYLIDKDFNVMGYTLLLSLIEYKTLVMRGDLDRANQILPTIPPEQFNSLQESALYCKILLLVELKPYNIPEGHKQPNVARFLESRGMLEDALEVATDPDYKFDLAIQLGRLEIAKEIATKAQSESKWKQLGELAMSSGQFALISNPNGWSRGKEECWKVLVGACSKVRKPIESKTLGPKFELAETCLLHGMDLSGLLLFYSSIGDAQGILKLVSLAKEQGKNNVAFLCLFMLGKLEECIQLLIDSNRIPEAALMARSYLPSKVSEIVTIWRDDLNKILDHVTETCTGPKVVNKKAAESLADPEEYPNLFDDWEVSLSLEAETGKNRCNYPPAELYPIYAQKSTTNLLENFKSMQIDENKDPTENGQHVHEEIAGNEENDGQEAVVEEDSSSSNGVVFVSKADEEELGAQDENTSPVKLEVKDESTLPEELEAKDENTSPS</sequence>
<dbReference type="PIRSF" id="PIRSF005567">
    <property type="entry name" value="Coatomer_beta'_subunit"/>
    <property type="match status" value="1"/>
</dbReference>
<evidence type="ECO:0000256" key="14">
    <source>
        <dbReference type="ARBA" id="ARBA00025536"/>
    </source>
</evidence>
<dbReference type="SUPFAM" id="SSF50978">
    <property type="entry name" value="WD40 repeat-like"/>
    <property type="match status" value="2"/>
</dbReference>
<dbReference type="SMART" id="SM00320">
    <property type="entry name" value="WD40"/>
    <property type="match status" value="6"/>
</dbReference>
<feature type="repeat" description="WD" evidence="15">
    <location>
        <begin position="227"/>
        <end position="268"/>
    </location>
</feature>
<dbReference type="Gene3D" id="2.130.10.10">
    <property type="entry name" value="YVTN repeat-like/Quinoprotein amine dehydrogenase"/>
    <property type="match status" value="1"/>
</dbReference>
<dbReference type="GO" id="GO:0006890">
    <property type="term" value="P:retrograde vesicle-mediated transport, Golgi to endoplasmic reticulum"/>
    <property type="evidence" value="ECO:0007669"/>
    <property type="project" value="TreeGrafter"/>
</dbReference>
<dbReference type="InterPro" id="IPR006692">
    <property type="entry name" value="Beta-prop_COPA/B_2nd"/>
</dbReference>
<name>A0A7J6F414_CANSA</name>
<dbReference type="InterPro" id="IPR001680">
    <property type="entry name" value="WD40_rpt"/>
</dbReference>
<evidence type="ECO:0000313" key="20">
    <source>
        <dbReference type="Proteomes" id="UP000525078"/>
    </source>
</evidence>
<dbReference type="PANTHER" id="PTHR19876">
    <property type="entry name" value="COATOMER"/>
    <property type="match status" value="1"/>
</dbReference>
<dbReference type="Proteomes" id="UP000525078">
    <property type="component" value="Unassembled WGS sequence"/>
</dbReference>
<comment type="subcellular location">
    <subcellularLocation>
        <location evidence="2">Cytoplasmic vesicle</location>
        <location evidence="2">COPI-coated vesicle membrane</location>
        <topology evidence="2">Peripheral membrane protein</topology>
        <orientation evidence="2">Cytoplasmic side</orientation>
    </subcellularLocation>
    <subcellularLocation>
        <location evidence="1">Golgi apparatus membrane</location>
        <topology evidence="1">Peripheral membrane protein</topology>
        <orientation evidence="1">Cytoplasmic side</orientation>
    </subcellularLocation>
</comment>
<comment type="subunit">
    <text evidence="4">Oligomeric complex that consists of at least the alpha, beta, beta', gamma, delta, epsilon and zeta subunits.</text>
</comment>
<proteinExistence type="inferred from homology"/>
<dbReference type="InterPro" id="IPR015943">
    <property type="entry name" value="WD40/YVTN_repeat-like_dom_sf"/>
</dbReference>
<comment type="caution">
    <text evidence="19">The sequence shown here is derived from an EMBL/GenBank/DDBJ whole genome shotgun (WGS) entry which is preliminary data.</text>
</comment>
<dbReference type="PROSITE" id="PS50294">
    <property type="entry name" value="WD_REPEATS_REGION"/>
    <property type="match status" value="3"/>
</dbReference>
<keyword evidence="8" id="KW-0677">Repeat</keyword>
<evidence type="ECO:0000256" key="2">
    <source>
        <dbReference type="ARBA" id="ARBA00004347"/>
    </source>
</evidence>
<keyword evidence="9" id="KW-0931">ER-Golgi transport</keyword>
<dbReference type="InterPro" id="IPR036322">
    <property type="entry name" value="WD40_repeat_dom_sf"/>
</dbReference>
<evidence type="ECO:0000259" key="18">
    <source>
        <dbReference type="Pfam" id="PF23953"/>
    </source>
</evidence>
<evidence type="ECO:0000256" key="11">
    <source>
        <dbReference type="ARBA" id="ARBA00023034"/>
    </source>
</evidence>
<evidence type="ECO:0000256" key="8">
    <source>
        <dbReference type="ARBA" id="ARBA00022737"/>
    </source>
</evidence>
<dbReference type="PROSITE" id="PS50082">
    <property type="entry name" value="WD_REPEATS_2"/>
    <property type="match status" value="4"/>
</dbReference>
<dbReference type="CDD" id="cd22947">
    <property type="entry name" value="Coatomer_WDAD_beta-like"/>
    <property type="match status" value="1"/>
</dbReference>
<dbReference type="Gene3D" id="1.25.40.470">
    <property type="match status" value="1"/>
</dbReference>
<comment type="function">
    <text evidence="14">The coatomer is a cytosolic protein complex that binds to dilysine motifs and reversibly associates with Golgi non-clathrin-coated vesicles, which further mediate biosynthetic protein transport from the ER, via the Golgi up to the trans Golgi network. Coatomer complex is required for budding from Golgi membranes, and is essential for the retrograde Golgi-to-ER transport of dilysine-tagged proteins.</text>
</comment>
<feature type="domain" description="COPA/B second beta-propeller" evidence="17">
    <location>
        <begin position="321"/>
        <end position="595"/>
    </location>
</feature>
<feature type="compositionally biased region" description="Acidic residues" evidence="16">
    <location>
        <begin position="964"/>
        <end position="979"/>
    </location>
</feature>
<keyword evidence="7 15" id="KW-0853">WD repeat</keyword>
<dbReference type="GO" id="GO:0005198">
    <property type="term" value="F:structural molecule activity"/>
    <property type="evidence" value="ECO:0007669"/>
    <property type="project" value="InterPro"/>
</dbReference>
<evidence type="ECO:0000259" key="17">
    <source>
        <dbReference type="Pfam" id="PF04053"/>
    </source>
</evidence>
<keyword evidence="11" id="KW-0333">Golgi apparatus</keyword>
<comment type="similarity">
    <text evidence="3">Belongs to the WD repeat COPB2 family.</text>
</comment>
<feature type="domain" description="COPA/B TPR" evidence="18">
    <location>
        <begin position="768"/>
        <end position="861"/>
    </location>
</feature>
<keyword evidence="10" id="KW-0653">Protein transport</keyword>
<protein>
    <submittedName>
        <fullName evidence="19">Uncharacterized protein</fullName>
    </submittedName>
</protein>
<dbReference type="PRINTS" id="PR00320">
    <property type="entry name" value="GPROTEINBRPT"/>
</dbReference>
<evidence type="ECO:0000256" key="15">
    <source>
        <dbReference type="PROSITE-ProRule" id="PRU00221"/>
    </source>
</evidence>
<dbReference type="FunFam" id="2.130.10.10:FF:000008">
    <property type="entry name" value="Coatomer subunit beta"/>
    <property type="match status" value="1"/>
</dbReference>
<keyword evidence="12" id="KW-0472">Membrane</keyword>
<dbReference type="InterPro" id="IPR056176">
    <property type="entry name" value="TPR_COPA_B"/>
</dbReference>
<organism evidence="19 20">
    <name type="scientific">Cannabis sativa</name>
    <name type="common">Hemp</name>
    <name type="synonym">Marijuana</name>
    <dbReference type="NCBI Taxonomy" id="3483"/>
    <lineage>
        <taxon>Eukaryota</taxon>
        <taxon>Viridiplantae</taxon>
        <taxon>Streptophyta</taxon>
        <taxon>Embryophyta</taxon>
        <taxon>Tracheophyta</taxon>
        <taxon>Spermatophyta</taxon>
        <taxon>Magnoliopsida</taxon>
        <taxon>eudicotyledons</taxon>
        <taxon>Gunneridae</taxon>
        <taxon>Pentapetalae</taxon>
        <taxon>rosids</taxon>
        <taxon>fabids</taxon>
        <taxon>Rosales</taxon>
        <taxon>Cannabaceae</taxon>
        <taxon>Cannabis</taxon>
    </lineage>
</organism>
<dbReference type="Pfam" id="PF04053">
    <property type="entry name" value="B-prop_COPA_B_2nd"/>
    <property type="match status" value="1"/>
</dbReference>
<dbReference type="Pfam" id="PF23953">
    <property type="entry name" value="TPR_COPA_B"/>
    <property type="match status" value="2"/>
</dbReference>
<evidence type="ECO:0000256" key="4">
    <source>
        <dbReference type="ARBA" id="ARBA00011775"/>
    </source>
</evidence>
<reference evidence="19 20" key="1">
    <citation type="journal article" date="2020" name="bioRxiv">
        <title>Sequence and annotation of 42 cannabis genomes reveals extensive copy number variation in cannabinoid synthesis and pathogen resistance genes.</title>
        <authorList>
            <person name="Mckernan K.J."/>
            <person name="Helbert Y."/>
            <person name="Kane L.T."/>
            <person name="Ebling H."/>
            <person name="Zhang L."/>
            <person name="Liu B."/>
            <person name="Eaton Z."/>
            <person name="Mclaughlin S."/>
            <person name="Kingan S."/>
            <person name="Baybayan P."/>
            <person name="Concepcion G."/>
            <person name="Jordan M."/>
            <person name="Riva A."/>
            <person name="Barbazuk W."/>
            <person name="Harkins T."/>
        </authorList>
    </citation>
    <scope>NUCLEOTIDE SEQUENCE [LARGE SCALE GENOMIC DNA]</scope>
    <source>
        <strain evidence="20">cv. Jamaican Lion 4</strain>
        <tissue evidence="19">Leaf</tissue>
    </source>
</reference>
<evidence type="ECO:0000256" key="10">
    <source>
        <dbReference type="ARBA" id="ARBA00022927"/>
    </source>
</evidence>
<keyword evidence="5" id="KW-0813">Transport</keyword>
<evidence type="ECO:0000256" key="6">
    <source>
        <dbReference type="ARBA" id="ARBA00022490"/>
    </source>
</evidence>
<feature type="repeat" description="WD" evidence="15">
    <location>
        <begin position="95"/>
        <end position="127"/>
    </location>
</feature>
<dbReference type="GO" id="GO:0006891">
    <property type="term" value="P:intra-Golgi vesicle-mediated transport"/>
    <property type="evidence" value="ECO:0007669"/>
    <property type="project" value="TreeGrafter"/>
</dbReference>
<evidence type="ECO:0000256" key="12">
    <source>
        <dbReference type="ARBA" id="ARBA00023136"/>
    </source>
</evidence>
<dbReference type="InterPro" id="IPR050844">
    <property type="entry name" value="Coatomer_complex_subunit"/>
</dbReference>
<keyword evidence="13" id="KW-0968">Cytoplasmic vesicle</keyword>
<gene>
    <name evidence="19" type="ORF">F8388_012827</name>
</gene>